<name>A0A9K3EIZ8_HELAN</name>
<feature type="domain" description="Plant disease resistance WDH" evidence="1">
    <location>
        <begin position="8"/>
        <end position="49"/>
    </location>
</feature>
<evidence type="ECO:0000313" key="2">
    <source>
        <dbReference type="EMBL" id="KAF5773993.1"/>
    </source>
</evidence>
<reference evidence="2" key="1">
    <citation type="journal article" date="2017" name="Nature">
        <title>The sunflower genome provides insights into oil metabolism, flowering and Asterid evolution.</title>
        <authorList>
            <person name="Badouin H."/>
            <person name="Gouzy J."/>
            <person name="Grassa C.J."/>
            <person name="Murat F."/>
            <person name="Staton S.E."/>
            <person name="Cottret L."/>
            <person name="Lelandais-Briere C."/>
            <person name="Owens G.L."/>
            <person name="Carrere S."/>
            <person name="Mayjonade B."/>
            <person name="Legrand L."/>
            <person name="Gill N."/>
            <person name="Kane N.C."/>
            <person name="Bowers J.E."/>
            <person name="Hubner S."/>
            <person name="Bellec A."/>
            <person name="Berard A."/>
            <person name="Berges H."/>
            <person name="Blanchet N."/>
            <person name="Boniface M.C."/>
            <person name="Brunel D."/>
            <person name="Catrice O."/>
            <person name="Chaidir N."/>
            <person name="Claudel C."/>
            <person name="Donnadieu C."/>
            <person name="Faraut T."/>
            <person name="Fievet G."/>
            <person name="Helmstetter N."/>
            <person name="King M."/>
            <person name="Knapp S.J."/>
            <person name="Lai Z."/>
            <person name="Le Paslier M.C."/>
            <person name="Lippi Y."/>
            <person name="Lorenzon L."/>
            <person name="Mandel J.R."/>
            <person name="Marage G."/>
            <person name="Marchand G."/>
            <person name="Marquand E."/>
            <person name="Bret-Mestries E."/>
            <person name="Morien E."/>
            <person name="Nambeesan S."/>
            <person name="Nguyen T."/>
            <person name="Pegot-Espagnet P."/>
            <person name="Pouilly N."/>
            <person name="Raftis F."/>
            <person name="Sallet E."/>
            <person name="Schiex T."/>
            <person name="Thomas J."/>
            <person name="Vandecasteele C."/>
            <person name="Vares D."/>
            <person name="Vear F."/>
            <person name="Vautrin S."/>
            <person name="Crespi M."/>
            <person name="Mangin B."/>
            <person name="Burke J.M."/>
            <person name="Salse J."/>
            <person name="Munos S."/>
            <person name="Vincourt P."/>
            <person name="Rieseberg L.H."/>
            <person name="Langlade N.B."/>
        </authorList>
    </citation>
    <scope>NUCLEOTIDE SEQUENCE</scope>
    <source>
        <tissue evidence="2">Leaves</tissue>
    </source>
</reference>
<protein>
    <recommendedName>
        <fullName evidence="1">Plant disease resistance WDH domain-containing protein</fullName>
    </recommendedName>
</protein>
<evidence type="ECO:0000313" key="3">
    <source>
        <dbReference type="Proteomes" id="UP000215914"/>
    </source>
</evidence>
<dbReference type="InterPro" id="IPR058874">
    <property type="entry name" value="WHD_plant"/>
</dbReference>
<accession>A0A9K3EIZ8</accession>
<organism evidence="2 3">
    <name type="scientific">Helianthus annuus</name>
    <name type="common">Common sunflower</name>
    <dbReference type="NCBI Taxonomy" id="4232"/>
    <lineage>
        <taxon>Eukaryota</taxon>
        <taxon>Viridiplantae</taxon>
        <taxon>Streptophyta</taxon>
        <taxon>Embryophyta</taxon>
        <taxon>Tracheophyta</taxon>
        <taxon>Spermatophyta</taxon>
        <taxon>Magnoliopsida</taxon>
        <taxon>eudicotyledons</taxon>
        <taxon>Gunneridae</taxon>
        <taxon>Pentapetalae</taxon>
        <taxon>asterids</taxon>
        <taxon>campanulids</taxon>
        <taxon>Asterales</taxon>
        <taxon>Asteraceae</taxon>
        <taxon>Asteroideae</taxon>
        <taxon>Heliantheae alliance</taxon>
        <taxon>Heliantheae</taxon>
        <taxon>Helianthus</taxon>
    </lineage>
</organism>
<reference evidence="2" key="2">
    <citation type="submission" date="2020-06" db="EMBL/GenBank/DDBJ databases">
        <title>Helianthus annuus Genome sequencing and assembly Release 2.</title>
        <authorList>
            <person name="Gouzy J."/>
            <person name="Langlade N."/>
            <person name="Munos S."/>
        </authorList>
    </citation>
    <scope>NUCLEOTIDE SEQUENCE</scope>
    <source>
        <tissue evidence="2">Leaves</tissue>
    </source>
</reference>
<dbReference type="PANTHER" id="PTHR32472:SF12">
    <property type="entry name" value="P-LOOP CONTAINING NUCLEOSIDE TRIPHOSPHATE HYDROLASES SUPERFAMILY PROTEIN"/>
    <property type="match status" value="1"/>
</dbReference>
<comment type="caution">
    <text evidence="2">The sequence shown here is derived from an EMBL/GenBank/DDBJ whole genome shotgun (WGS) entry which is preliminary data.</text>
</comment>
<sequence length="184" mass="20756">MEKRTRFALVLVKLGLARRSNRQPGCRIVFHPITQALARRKGGLLAAQATIQSIRRVGNPFLNSGHLWASAFLVFGFKSTPPLVQLTPFETVEFIKTTTLPLAIHAFTTFSRCNSALELLKICTSVLEEVEKSFAARIEDWCHGSLCWKKKQKSNLNPQMDECVWQDTTLLKATVLKTRAKLLM</sequence>
<proteinExistence type="predicted"/>
<keyword evidence="3" id="KW-1185">Reference proteome</keyword>
<gene>
    <name evidence="2" type="ORF">HanXRQr2_Chr13g0595131</name>
</gene>
<dbReference type="Pfam" id="PF25895">
    <property type="entry name" value="WHD_plant_disease"/>
    <property type="match status" value="1"/>
</dbReference>
<dbReference type="Gramene" id="mRNA:HanXRQr2_Chr13g0595131">
    <property type="protein sequence ID" value="CDS:HanXRQr2_Chr13g0595131.1"/>
    <property type="gene ID" value="HanXRQr2_Chr13g0595131"/>
</dbReference>
<dbReference type="EMBL" id="MNCJ02000328">
    <property type="protein sequence ID" value="KAF5773993.1"/>
    <property type="molecule type" value="Genomic_DNA"/>
</dbReference>
<dbReference type="PANTHER" id="PTHR32472">
    <property type="entry name" value="DNA REPAIR PROTEIN RADA"/>
    <property type="match status" value="1"/>
</dbReference>
<dbReference type="Proteomes" id="UP000215914">
    <property type="component" value="Unassembled WGS sequence"/>
</dbReference>
<dbReference type="AlphaFoldDB" id="A0A9K3EIZ8"/>
<evidence type="ECO:0000259" key="1">
    <source>
        <dbReference type="Pfam" id="PF25895"/>
    </source>
</evidence>